<keyword evidence="4" id="KW-0547">Nucleotide-binding</keyword>
<accession>H3CQ73</accession>
<evidence type="ECO:0000256" key="5">
    <source>
        <dbReference type="ARBA" id="ARBA00022777"/>
    </source>
</evidence>
<dbReference type="PANTHER" id="PTHR45646">
    <property type="entry name" value="SERINE/THREONINE-PROTEIN KINASE DOA-RELATED"/>
    <property type="match status" value="1"/>
</dbReference>
<dbReference type="Pfam" id="PF00069">
    <property type="entry name" value="Pkinase"/>
    <property type="match status" value="1"/>
</dbReference>
<dbReference type="EC" id="2.7.12.1" evidence="1"/>
<dbReference type="InterPro" id="IPR008271">
    <property type="entry name" value="Ser/Thr_kinase_AS"/>
</dbReference>
<dbReference type="PROSITE" id="PS00108">
    <property type="entry name" value="PROTEIN_KINASE_ST"/>
    <property type="match status" value="1"/>
</dbReference>
<keyword evidence="5" id="KW-0418">Kinase</keyword>
<sequence length="261" mass="31064">MLDWFEHLGHICIVFELLGLSTFEVLRRKEFLPFGVEQIRYMAFHIFRAVPLLHRNKLTHTDLKPENILFVCSDHDYVCNHQTVKSPKQRDLMNLDVKVVDFGTATFDHEHHESLVSTRHYRAPEVILDLRWNQSCDVWSLGCVLMEFYLGRTLFMTHDSKEHLAMMEKVLGPIPPHLLKQTRKQQYVHQGRLNWDQHSSSDDYIRKHCQPLKQNMQRSSEEERQLLDLVGCMLEYDVCRRITLEEALWHPFFSPLRVLQK</sequence>
<dbReference type="PROSITE" id="PS50011">
    <property type="entry name" value="PROTEIN_KINASE_DOM"/>
    <property type="match status" value="1"/>
</dbReference>
<dbReference type="GeneTree" id="ENSGT00940000159722"/>
<comment type="similarity">
    <text evidence="7">Belongs to the protein kinase superfamily. CMGC Ser/Thr protein kinase family. Lammer subfamily.</text>
</comment>
<evidence type="ECO:0000259" key="8">
    <source>
        <dbReference type="PROSITE" id="PS50011"/>
    </source>
</evidence>
<evidence type="ECO:0000256" key="2">
    <source>
        <dbReference type="ARBA" id="ARBA00022527"/>
    </source>
</evidence>
<evidence type="ECO:0000313" key="10">
    <source>
        <dbReference type="Proteomes" id="UP000007303"/>
    </source>
</evidence>
<dbReference type="Proteomes" id="UP000007303">
    <property type="component" value="Unassembled WGS sequence"/>
</dbReference>
<dbReference type="Gene3D" id="3.30.200.20">
    <property type="entry name" value="Phosphorylase Kinase, domain 1"/>
    <property type="match status" value="1"/>
</dbReference>
<dbReference type="SMART" id="SM00220">
    <property type="entry name" value="S_TKc"/>
    <property type="match status" value="1"/>
</dbReference>
<dbReference type="GO" id="GO:0004713">
    <property type="term" value="F:protein tyrosine kinase activity"/>
    <property type="evidence" value="ECO:0007669"/>
    <property type="project" value="TreeGrafter"/>
</dbReference>
<dbReference type="Ensembl" id="ENSTNIT00000010588.1">
    <property type="protein sequence ID" value="ENSTNIP00000010407.1"/>
    <property type="gene ID" value="ENSTNIG00000007593.1"/>
</dbReference>
<keyword evidence="10" id="KW-1185">Reference proteome</keyword>
<evidence type="ECO:0000256" key="7">
    <source>
        <dbReference type="ARBA" id="ARBA00037966"/>
    </source>
</evidence>
<dbReference type="InterPro" id="IPR000719">
    <property type="entry name" value="Prot_kinase_dom"/>
</dbReference>
<dbReference type="InterPro" id="IPR011009">
    <property type="entry name" value="Kinase-like_dom_sf"/>
</dbReference>
<evidence type="ECO:0000256" key="6">
    <source>
        <dbReference type="ARBA" id="ARBA00022840"/>
    </source>
</evidence>
<dbReference type="OMA" id="LFPSHDC"/>
<evidence type="ECO:0000256" key="3">
    <source>
        <dbReference type="ARBA" id="ARBA00022679"/>
    </source>
</evidence>
<reference evidence="9" key="2">
    <citation type="submission" date="2025-08" db="UniProtKB">
        <authorList>
            <consortium name="Ensembl"/>
        </authorList>
    </citation>
    <scope>IDENTIFICATION</scope>
</reference>
<keyword evidence="3" id="KW-0808">Transferase</keyword>
<dbReference type="InterPro" id="IPR051175">
    <property type="entry name" value="CLK_kinases"/>
</dbReference>
<keyword evidence="6" id="KW-0067">ATP-binding</keyword>
<dbReference type="GO" id="GO:0005634">
    <property type="term" value="C:nucleus"/>
    <property type="evidence" value="ECO:0007669"/>
    <property type="project" value="TreeGrafter"/>
</dbReference>
<dbReference type="STRING" id="99883.ENSTNIP00000010407"/>
<feature type="domain" description="Protein kinase" evidence="8">
    <location>
        <begin position="1"/>
        <end position="253"/>
    </location>
</feature>
<dbReference type="PANTHER" id="PTHR45646:SF4">
    <property type="entry name" value="DUAL SPECIFICITY PROTEIN KINASE CLK1"/>
    <property type="match status" value="1"/>
</dbReference>
<reference evidence="9" key="3">
    <citation type="submission" date="2025-09" db="UniProtKB">
        <authorList>
            <consortium name="Ensembl"/>
        </authorList>
    </citation>
    <scope>IDENTIFICATION</scope>
</reference>
<evidence type="ECO:0000256" key="1">
    <source>
        <dbReference type="ARBA" id="ARBA00013203"/>
    </source>
</evidence>
<dbReference type="AlphaFoldDB" id="H3CQ73"/>
<protein>
    <recommendedName>
        <fullName evidence="1">dual-specificity kinase</fullName>
        <ecNumber evidence="1">2.7.12.1</ecNumber>
    </recommendedName>
</protein>
<organism evidence="9 10">
    <name type="scientific">Tetraodon nigroviridis</name>
    <name type="common">Spotted green pufferfish</name>
    <name type="synonym">Chelonodon nigroviridis</name>
    <dbReference type="NCBI Taxonomy" id="99883"/>
    <lineage>
        <taxon>Eukaryota</taxon>
        <taxon>Metazoa</taxon>
        <taxon>Chordata</taxon>
        <taxon>Craniata</taxon>
        <taxon>Vertebrata</taxon>
        <taxon>Euteleostomi</taxon>
        <taxon>Actinopterygii</taxon>
        <taxon>Neopterygii</taxon>
        <taxon>Teleostei</taxon>
        <taxon>Neoteleostei</taxon>
        <taxon>Acanthomorphata</taxon>
        <taxon>Eupercaria</taxon>
        <taxon>Tetraodontiformes</taxon>
        <taxon>Tetradontoidea</taxon>
        <taxon>Tetraodontidae</taxon>
        <taxon>Tetraodon</taxon>
    </lineage>
</organism>
<keyword evidence="2" id="KW-0723">Serine/threonine-protein kinase</keyword>
<dbReference type="HOGENOM" id="CLU_000288_5_2_1"/>
<dbReference type="InParanoid" id="H3CQ73"/>
<dbReference type="GO" id="GO:0004674">
    <property type="term" value="F:protein serine/threonine kinase activity"/>
    <property type="evidence" value="ECO:0007669"/>
    <property type="project" value="UniProtKB-KW"/>
</dbReference>
<proteinExistence type="inferred from homology"/>
<name>H3CQ73_TETNG</name>
<dbReference type="Gene3D" id="1.10.510.10">
    <property type="entry name" value="Transferase(Phosphotransferase) domain 1"/>
    <property type="match status" value="1"/>
</dbReference>
<dbReference type="SUPFAM" id="SSF56112">
    <property type="entry name" value="Protein kinase-like (PK-like)"/>
    <property type="match status" value="1"/>
</dbReference>
<evidence type="ECO:0000256" key="4">
    <source>
        <dbReference type="ARBA" id="ARBA00022741"/>
    </source>
</evidence>
<reference evidence="10" key="1">
    <citation type="journal article" date="2004" name="Nature">
        <title>Genome duplication in the teleost fish Tetraodon nigroviridis reveals the early vertebrate proto-karyotype.</title>
        <authorList>
            <person name="Jaillon O."/>
            <person name="Aury J.-M."/>
            <person name="Brunet F."/>
            <person name="Petit J.-L."/>
            <person name="Stange-Thomann N."/>
            <person name="Mauceli E."/>
            <person name="Bouneau L."/>
            <person name="Fischer C."/>
            <person name="Ozouf-Costaz C."/>
            <person name="Bernot A."/>
            <person name="Nicaud S."/>
            <person name="Jaffe D."/>
            <person name="Fisher S."/>
            <person name="Lutfalla G."/>
            <person name="Dossat C."/>
            <person name="Segurens B."/>
            <person name="Dasilva C."/>
            <person name="Salanoubat M."/>
            <person name="Levy M."/>
            <person name="Boudet N."/>
            <person name="Castellano S."/>
            <person name="Anthouard V."/>
            <person name="Jubin C."/>
            <person name="Castelli V."/>
            <person name="Katinka M."/>
            <person name="Vacherie B."/>
            <person name="Biemont C."/>
            <person name="Skalli Z."/>
            <person name="Cattolico L."/>
            <person name="Poulain J."/>
            <person name="De Berardinis V."/>
            <person name="Cruaud C."/>
            <person name="Duprat S."/>
            <person name="Brottier P."/>
            <person name="Coutanceau J.-P."/>
            <person name="Gouzy J."/>
            <person name="Parra G."/>
            <person name="Lardier G."/>
            <person name="Chapple C."/>
            <person name="McKernan K.J."/>
            <person name="McEwan P."/>
            <person name="Bosak S."/>
            <person name="Kellis M."/>
            <person name="Volff J.-N."/>
            <person name="Guigo R."/>
            <person name="Zody M.C."/>
            <person name="Mesirov J."/>
            <person name="Lindblad-Toh K."/>
            <person name="Birren B."/>
            <person name="Nusbaum C."/>
            <person name="Kahn D."/>
            <person name="Robinson-Rechavi M."/>
            <person name="Laudet V."/>
            <person name="Schachter V."/>
            <person name="Quetier F."/>
            <person name="Saurin W."/>
            <person name="Scarpelli C."/>
            <person name="Wincker P."/>
            <person name="Lander E.S."/>
            <person name="Weissenbach J."/>
            <person name="Roest Crollius H."/>
        </authorList>
    </citation>
    <scope>NUCLEOTIDE SEQUENCE [LARGE SCALE GENOMIC DNA]</scope>
</reference>
<dbReference type="GO" id="GO:0004712">
    <property type="term" value="F:protein serine/threonine/tyrosine kinase activity"/>
    <property type="evidence" value="ECO:0007669"/>
    <property type="project" value="UniProtKB-EC"/>
</dbReference>
<dbReference type="GO" id="GO:0005524">
    <property type="term" value="F:ATP binding"/>
    <property type="evidence" value="ECO:0007669"/>
    <property type="project" value="UniProtKB-KW"/>
</dbReference>
<dbReference type="GO" id="GO:0043484">
    <property type="term" value="P:regulation of RNA splicing"/>
    <property type="evidence" value="ECO:0007669"/>
    <property type="project" value="TreeGrafter"/>
</dbReference>
<evidence type="ECO:0000313" key="9">
    <source>
        <dbReference type="Ensembl" id="ENSTNIP00000010407.1"/>
    </source>
</evidence>